<feature type="transmembrane region" description="Helical" evidence="19">
    <location>
        <begin position="170"/>
        <end position="190"/>
    </location>
</feature>
<accession>A0A143PI89</accession>
<comment type="subcellular location">
    <subcellularLocation>
        <location evidence="2">Cell membrane</location>
        <topology evidence="2">Multi-pass membrane protein</topology>
    </subcellularLocation>
</comment>
<reference evidence="21" key="2">
    <citation type="submission" date="2016-04" db="EMBL/GenBank/DDBJ databases">
        <title>First Complete Genome Sequence of a Subdivision 6 Acidobacterium.</title>
        <authorList>
            <person name="Huang S."/>
            <person name="Vieira S."/>
            <person name="Bunk B."/>
            <person name="Riedel T."/>
            <person name="Sproeer C."/>
            <person name="Overmann J."/>
        </authorList>
    </citation>
    <scope>NUCLEOTIDE SEQUENCE [LARGE SCALE GENOMIC DNA]</scope>
    <source>
        <strain evidence="21">DSM 100886 HEG_-6_39</strain>
    </source>
</reference>
<evidence type="ECO:0000256" key="9">
    <source>
        <dbReference type="ARBA" id="ARBA00022516"/>
    </source>
</evidence>
<feature type="transmembrane region" description="Helical" evidence="19">
    <location>
        <begin position="196"/>
        <end position="215"/>
    </location>
</feature>
<comment type="catalytic activity">
    <reaction evidence="1 18">
        <text>a 1,2-diacyl-sn-glycero-3-phosphate + CTP + H(+) = a CDP-1,2-diacyl-sn-glycerol + diphosphate</text>
        <dbReference type="Rhea" id="RHEA:16229"/>
        <dbReference type="ChEBI" id="CHEBI:15378"/>
        <dbReference type="ChEBI" id="CHEBI:33019"/>
        <dbReference type="ChEBI" id="CHEBI:37563"/>
        <dbReference type="ChEBI" id="CHEBI:58332"/>
        <dbReference type="ChEBI" id="CHEBI:58608"/>
        <dbReference type="EC" id="2.7.7.41"/>
    </reaction>
</comment>
<dbReference type="Proteomes" id="UP000076079">
    <property type="component" value="Chromosome"/>
</dbReference>
<dbReference type="AlphaFoldDB" id="A0A143PI89"/>
<keyword evidence="10 18" id="KW-0808">Transferase</keyword>
<keyword evidence="9" id="KW-0444">Lipid biosynthesis</keyword>
<dbReference type="UniPathway" id="UPA00557">
    <property type="reaction ID" value="UER00614"/>
</dbReference>
<dbReference type="PANTHER" id="PTHR46382:SF1">
    <property type="entry name" value="PHOSPHATIDATE CYTIDYLYLTRANSFERASE"/>
    <property type="match status" value="1"/>
</dbReference>
<comment type="pathway">
    <text evidence="3 18">Phospholipid metabolism; CDP-diacylglycerol biosynthesis; CDP-diacylglycerol from sn-glycerol 3-phosphate: step 3/3.</text>
</comment>
<feature type="transmembrane region" description="Helical" evidence="19">
    <location>
        <begin position="52"/>
        <end position="70"/>
    </location>
</feature>
<comment type="similarity">
    <text evidence="5 18">Belongs to the CDS family.</text>
</comment>
<evidence type="ECO:0000256" key="3">
    <source>
        <dbReference type="ARBA" id="ARBA00005119"/>
    </source>
</evidence>
<gene>
    <name evidence="20" type="primary">cdsA</name>
    <name evidence="20" type="ORF">LuPra_00672</name>
</gene>
<evidence type="ECO:0000256" key="19">
    <source>
        <dbReference type="SAM" id="Phobius"/>
    </source>
</evidence>
<keyword evidence="16" id="KW-0594">Phospholipid biosynthesis</keyword>
<evidence type="ECO:0000256" key="8">
    <source>
        <dbReference type="ARBA" id="ARBA00022475"/>
    </source>
</evidence>
<evidence type="ECO:0000256" key="16">
    <source>
        <dbReference type="ARBA" id="ARBA00023209"/>
    </source>
</evidence>
<evidence type="ECO:0000256" key="17">
    <source>
        <dbReference type="ARBA" id="ARBA00023264"/>
    </source>
</evidence>
<dbReference type="PATRIC" id="fig|1813736.3.peg.706"/>
<evidence type="ECO:0000256" key="13">
    <source>
        <dbReference type="ARBA" id="ARBA00022989"/>
    </source>
</evidence>
<keyword evidence="11 18" id="KW-0812">Transmembrane</keyword>
<evidence type="ECO:0000256" key="11">
    <source>
        <dbReference type="ARBA" id="ARBA00022692"/>
    </source>
</evidence>
<proteinExistence type="inferred from homology"/>
<dbReference type="InterPro" id="IPR000374">
    <property type="entry name" value="PC_trans"/>
</dbReference>
<dbReference type="PANTHER" id="PTHR46382">
    <property type="entry name" value="PHOSPHATIDATE CYTIDYLYLTRANSFERASE"/>
    <property type="match status" value="1"/>
</dbReference>
<sequence>MTRVLSGVMLLALTVFVFWGLPPWGTQAFAFVALVLALREYDNLVRRGGLDIVRGVGPALSIGMYGVLTFHLPAHHWLLVSGVAVGGALVLRGRVPAQATAVAAAMLFPVVYLGMGIATVPLVREAYGAPALMTLFLTQIGSDTAQYYTGRTFGRTPLSLALSPKKTREGAVGGVIAGALVLVGFGRVWLPGIPAWQLALLGVGVAVVGILGDLFESMLKRSADVKDSSDLIPGHGGMLDRIDALLFTMPLFYVTLQWLWAAGPSA</sequence>
<evidence type="ECO:0000256" key="5">
    <source>
        <dbReference type="ARBA" id="ARBA00010185"/>
    </source>
</evidence>
<evidence type="ECO:0000256" key="1">
    <source>
        <dbReference type="ARBA" id="ARBA00001698"/>
    </source>
</evidence>
<dbReference type="STRING" id="1855912.LuPra_00672"/>
<evidence type="ECO:0000256" key="10">
    <source>
        <dbReference type="ARBA" id="ARBA00022679"/>
    </source>
</evidence>
<evidence type="ECO:0000256" key="2">
    <source>
        <dbReference type="ARBA" id="ARBA00004651"/>
    </source>
</evidence>
<keyword evidence="15 19" id="KW-0472">Membrane</keyword>
<dbReference type="EC" id="2.7.7.41" evidence="6 18"/>
<evidence type="ECO:0000313" key="20">
    <source>
        <dbReference type="EMBL" id="AMY07499.1"/>
    </source>
</evidence>
<dbReference type="KEGG" id="abac:LuPra_00672"/>
<keyword evidence="17" id="KW-1208">Phospholipid metabolism</keyword>
<protein>
    <recommendedName>
        <fullName evidence="7 18">Phosphatidate cytidylyltransferase</fullName>
        <ecNumber evidence="6 18">2.7.7.41</ecNumber>
    </recommendedName>
</protein>
<comment type="pathway">
    <text evidence="4">Lipid metabolism.</text>
</comment>
<name>A0A143PI89_LUTPR</name>
<evidence type="ECO:0000313" key="21">
    <source>
        <dbReference type="Proteomes" id="UP000076079"/>
    </source>
</evidence>
<dbReference type="GO" id="GO:0005886">
    <property type="term" value="C:plasma membrane"/>
    <property type="evidence" value="ECO:0007669"/>
    <property type="project" value="UniProtKB-SubCell"/>
</dbReference>
<dbReference type="GO" id="GO:0004605">
    <property type="term" value="F:phosphatidate cytidylyltransferase activity"/>
    <property type="evidence" value="ECO:0007669"/>
    <property type="project" value="UniProtKB-EC"/>
</dbReference>
<evidence type="ECO:0000256" key="12">
    <source>
        <dbReference type="ARBA" id="ARBA00022695"/>
    </source>
</evidence>
<dbReference type="GO" id="GO:0016024">
    <property type="term" value="P:CDP-diacylglycerol biosynthetic process"/>
    <property type="evidence" value="ECO:0007669"/>
    <property type="project" value="UniProtKB-UniPathway"/>
</dbReference>
<dbReference type="PROSITE" id="PS01315">
    <property type="entry name" value="CDS"/>
    <property type="match status" value="1"/>
</dbReference>
<evidence type="ECO:0000256" key="7">
    <source>
        <dbReference type="ARBA" id="ARBA00019373"/>
    </source>
</evidence>
<feature type="transmembrane region" description="Helical" evidence="19">
    <location>
        <begin position="244"/>
        <end position="263"/>
    </location>
</feature>
<keyword evidence="13 19" id="KW-1133">Transmembrane helix</keyword>
<keyword evidence="21" id="KW-1185">Reference proteome</keyword>
<dbReference type="EMBL" id="CP015136">
    <property type="protein sequence ID" value="AMY07499.1"/>
    <property type="molecule type" value="Genomic_DNA"/>
</dbReference>
<evidence type="ECO:0000256" key="6">
    <source>
        <dbReference type="ARBA" id="ARBA00012487"/>
    </source>
</evidence>
<keyword evidence="14" id="KW-0443">Lipid metabolism</keyword>
<evidence type="ECO:0000256" key="4">
    <source>
        <dbReference type="ARBA" id="ARBA00005189"/>
    </source>
</evidence>
<dbReference type="OrthoDB" id="9799199at2"/>
<feature type="transmembrane region" description="Helical" evidence="19">
    <location>
        <begin position="101"/>
        <end position="123"/>
    </location>
</feature>
<evidence type="ECO:0000256" key="14">
    <source>
        <dbReference type="ARBA" id="ARBA00023098"/>
    </source>
</evidence>
<evidence type="ECO:0000256" key="15">
    <source>
        <dbReference type="ARBA" id="ARBA00023136"/>
    </source>
</evidence>
<reference evidence="20 21" key="1">
    <citation type="journal article" date="2016" name="Genome Announc.">
        <title>First Complete Genome Sequence of a Subdivision 6 Acidobacterium Strain.</title>
        <authorList>
            <person name="Huang S."/>
            <person name="Vieira S."/>
            <person name="Bunk B."/>
            <person name="Riedel T."/>
            <person name="Sproer C."/>
            <person name="Overmann J."/>
        </authorList>
    </citation>
    <scope>NUCLEOTIDE SEQUENCE [LARGE SCALE GENOMIC DNA]</scope>
    <source>
        <strain evidence="21">DSM 100886 HEG_-6_39</strain>
    </source>
</reference>
<dbReference type="Pfam" id="PF01148">
    <property type="entry name" value="CTP_transf_1"/>
    <property type="match status" value="1"/>
</dbReference>
<dbReference type="RefSeq" id="WP_110169444.1">
    <property type="nucleotide sequence ID" value="NZ_CP015136.1"/>
</dbReference>
<organism evidence="20 21">
    <name type="scientific">Luteitalea pratensis</name>
    <dbReference type="NCBI Taxonomy" id="1855912"/>
    <lineage>
        <taxon>Bacteria</taxon>
        <taxon>Pseudomonadati</taxon>
        <taxon>Acidobacteriota</taxon>
        <taxon>Vicinamibacteria</taxon>
        <taxon>Vicinamibacterales</taxon>
        <taxon>Vicinamibacteraceae</taxon>
        <taxon>Luteitalea</taxon>
    </lineage>
</organism>
<keyword evidence="8" id="KW-1003">Cell membrane</keyword>
<evidence type="ECO:0000256" key="18">
    <source>
        <dbReference type="RuleBase" id="RU003938"/>
    </source>
</evidence>
<keyword evidence="12 18" id="KW-0548">Nucleotidyltransferase</keyword>